<sequence>MNKLEYLKIFVEAASRGSFAEASRHLDISPPVVTRAVAALEQSLGVRLFNRTTRQVRLTEAGSRFYEDSKRILDLLEEAESAASGGYSQPKGVLTVTAPVLFGQKHIVPILSDYLTCFPEVDIRAMFYDRVSNMLDEGLDVAIRIGHLKDSSLYAVPVGNVRRIVCGSPDYFELQGMPKSPADLLKHQIIMASGVEASTHWNFESPKGKESVKVSPRMYCNQNGAAIEGAKCGVGITRLMSYQVGEELEQGSLLRVLEDYEAEPLPINIVYLEGREANAKIRSFIDFAAECLRKNPFI</sequence>
<dbReference type="PRINTS" id="PR00039">
    <property type="entry name" value="HTHLYSR"/>
</dbReference>
<evidence type="ECO:0000256" key="1">
    <source>
        <dbReference type="ARBA" id="ARBA00009437"/>
    </source>
</evidence>
<dbReference type="GO" id="GO:0006351">
    <property type="term" value="P:DNA-templated transcription"/>
    <property type="evidence" value="ECO:0007669"/>
    <property type="project" value="TreeGrafter"/>
</dbReference>
<proteinExistence type="inferred from homology"/>
<dbReference type="PROSITE" id="PS50931">
    <property type="entry name" value="HTH_LYSR"/>
    <property type="match status" value="1"/>
</dbReference>
<dbReference type="PANTHER" id="PTHR30537:SF5">
    <property type="entry name" value="HTH-TYPE TRANSCRIPTIONAL ACTIVATOR TTDR-RELATED"/>
    <property type="match status" value="1"/>
</dbReference>
<dbReference type="SUPFAM" id="SSF53850">
    <property type="entry name" value="Periplasmic binding protein-like II"/>
    <property type="match status" value="1"/>
</dbReference>
<dbReference type="Pfam" id="PF03466">
    <property type="entry name" value="LysR_substrate"/>
    <property type="match status" value="1"/>
</dbReference>
<dbReference type="GO" id="GO:0043565">
    <property type="term" value="F:sequence-specific DNA binding"/>
    <property type="evidence" value="ECO:0007669"/>
    <property type="project" value="TreeGrafter"/>
</dbReference>
<dbReference type="PANTHER" id="PTHR30537">
    <property type="entry name" value="HTH-TYPE TRANSCRIPTIONAL REGULATOR"/>
    <property type="match status" value="1"/>
</dbReference>
<evidence type="ECO:0000256" key="4">
    <source>
        <dbReference type="ARBA" id="ARBA00023163"/>
    </source>
</evidence>
<organism evidence="6 7">
    <name type="scientific">Pseudoteredinibacter isoporae</name>
    <dbReference type="NCBI Taxonomy" id="570281"/>
    <lineage>
        <taxon>Bacteria</taxon>
        <taxon>Pseudomonadati</taxon>
        <taxon>Pseudomonadota</taxon>
        <taxon>Gammaproteobacteria</taxon>
        <taxon>Cellvibrionales</taxon>
        <taxon>Cellvibrionaceae</taxon>
        <taxon>Pseudoteredinibacter</taxon>
    </lineage>
</organism>
<dbReference type="FunFam" id="1.10.10.10:FF:000001">
    <property type="entry name" value="LysR family transcriptional regulator"/>
    <property type="match status" value="1"/>
</dbReference>
<dbReference type="InParanoid" id="A0A7X0JTF0"/>
<comment type="similarity">
    <text evidence="1">Belongs to the LysR transcriptional regulatory family.</text>
</comment>
<dbReference type="InterPro" id="IPR005119">
    <property type="entry name" value="LysR_subst-bd"/>
</dbReference>
<dbReference type="InterPro" id="IPR000847">
    <property type="entry name" value="LysR_HTH_N"/>
</dbReference>
<keyword evidence="7" id="KW-1185">Reference proteome</keyword>
<dbReference type="AlphaFoldDB" id="A0A7X0JTF0"/>
<dbReference type="EMBL" id="JACHHT010000002">
    <property type="protein sequence ID" value="MBB6521904.1"/>
    <property type="molecule type" value="Genomic_DNA"/>
</dbReference>
<dbReference type="InterPro" id="IPR036388">
    <property type="entry name" value="WH-like_DNA-bd_sf"/>
</dbReference>
<dbReference type="CDD" id="cd08471">
    <property type="entry name" value="PBP2_CrgA_like_2"/>
    <property type="match status" value="1"/>
</dbReference>
<dbReference type="Pfam" id="PF00126">
    <property type="entry name" value="HTH_1"/>
    <property type="match status" value="1"/>
</dbReference>
<protein>
    <submittedName>
        <fullName evidence="6">DNA-binding transcriptional LysR family regulator</fullName>
    </submittedName>
</protein>
<dbReference type="InterPro" id="IPR058163">
    <property type="entry name" value="LysR-type_TF_proteobact-type"/>
</dbReference>
<dbReference type="Gene3D" id="1.10.10.10">
    <property type="entry name" value="Winged helix-like DNA-binding domain superfamily/Winged helix DNA-binding domain"/>
    <property type="match status" value="1"/>
</dbReference>
<evidence type="ECO:0000259" key="5">
    <source>
        <dbReference type="PROSITE" id="PS50931"/>
    </source>
</evidence>
<evidence type="ECO:0000256" key="2">
    <source>
        <dbReference type="ARBA" id="ARBA00023015"/>
    </source>
</evidence>
<dbReference type="Proteomes" id="UP000528457">
    <property type="component" value="Unassembled WGS sequence"/>
</dbReference>
<dbReference type="RefSeq" id="WP_166847245.1">
    <property type="nucleotide sequence ID" value="NZ_JAAONY010000002.1"/>
</dbReference>
<keyword evidence="2" id="KW-0805">Transcription regulation</keyword>
<dbReference type="SUPFAM" id="SSF46785">
    <property type="entry name" value="Winged helix' DNA-binding domain"/>
    <property type="match status" value="1"/>
</dbReference>
<dbReference type="InterPro" id="IPR036390">
    <property type="entry name" value="WH_DNA-bd_sf"/>
</dbReference>
<gene>
    <name evidence="6" type="ORF">HNR48_002189</name>
</gene>
<dbReference type="Gene3D" id="3.40.190.290">
    <property type="match status" value="1"/>
</dbReference>
<keyword evidence="3 6" id="KW-0238">DNA-binding</keyword>
<keyword evidence="4" id="KW-0804">Transcription</keyword>
<feature type="domain" description="HTH lysR-type" evidence="5">
    <location>
        <begin position="1"/>
        <end position="59"/>
    </location>
</feature>
<dbReference type="GO" id="GO:0003700">
    <property type="term" value="F:DNA-binding transcription factor activity"/>
    <property type="evidence" value="ECO:0007669"/>
    <property type="project" value="InterPro"/>
</dbReference>
<name>A0A7X0JTF0_9GAMM</name>
<evidence type="ECO:0000256" key="3">
    <source>
        <dbReference type="ARBA" id="ARBA00023125"/>
    </source>
</evidence>
<comment type="caution">
    <text evidence="6">The sequence shown here is derived from an EMBL/GenBank/DDBJ whole genome shotgun (WGS) entry which is preliminary data.</text>
</comment>
<evidence type="ECO:0000313" key="7">
    <source>
        <dbReference type="Proteomes" id="UP000528457"/>
    </source>
</evidence>
<evidence type="ECO:0000313" key="6">
    <source>
        <dbReference type="EMBL" id="MBB6521904.1"/>
    </source>
</evidence>
<reference evidence="6 7" key="1">
    <citation type="submission" date="2020-08" db="EMBL/GenBank/DDBJ databases">
        <title>Genomic Encyclopedia of Type Strains, Phase IV (KMG-IV): sequencing the most valuable type-strain genomes for metagenomic binning, comparative biology and taxonomic classification.</title>
        <authorList>
            <person name="Goeker M."/>
        </authorList>
    </citation>
    <scope>NUCLEOTIDE SEQUENCE [LARGE SCALE GENOMIC DNA]</scope>
    <source>
        <strain evidence="6 7">DSM 22368</strain>
    </source>
</reference>
<accession>A0A7X0JTF0</accession>